<organism evidence="2 3">
    <name type="scientific">Longimicrobium terrae</name>
    <dbReference type="NCBI Taxonomy" id="1639882"/>
    <lineage>
        <taxon>Bacteria</taxon>
        <taxon>Pseudomonadati</taxon>
        <taxon>Gemmatimonadota</taxon>
        <taxon>Longimicrobiia</taxon>
        <taxon>Longimicrobiales</taxon>
        <taxon>Longimicrobiaceae</taxon>
        <taxon>Longimicrobium</taxon>
    </lineage>
</organism>
<gene>
    <name evidence="2" type="ORF">HNQ61_005149</name>
</gene>
<sequence length="681" mass="73078">MKLAELDWEAVLAELPRWERLSVEARRAFLRITPGIAISPDALGAAADELVAEGMIFPPGPRGTNYPHAPEVRPLLSALRAMHRTQPLGGAGGRLPQRYLQDQFTIAEVQAFASQGGFRYWADHSQIAALASSVDWVKSFLDAGTGAGAARWAKARQKSTDAQPLGSPAVARSLRELVEALAGSPAGAPLGTLDALLPNAVQSTQTAALAAGLRYLLVFASLDDRTLEARIGLLPNVIRKMGPPPSPPSAVEVSAAWDAPFRLTDMTTVLVDAAVEPLPVRGSDGGLYVRTLRALTARLLPVPAWVEDFLLARVQTGAYVEAPAEDVESRAELRITGALNTLSRMDFAEVKKASERYQLSALPPGRAWLALGEGERLKQVLDAVRGSAQRNPGDWSIGTESVDFFGTRFGFSVAEDVDLRTSLAAAFLSIPAGEWVEADPFIQYYAESANPLLDRAGPLRHRNSSYGASPSTREAWEEVWAQVLLEFLRQRLVPLGGARLGRGPGGTAFTLTDAGRYLLGATDTFSFAAPTEGDVLVKPDFEIVFLAPAPRLEAEFGRFAERTGSGVGTLFRITRASVLRAAEQGLAADAMLKTLGAASRTPVPANVARQIKDWFGATRRVRVRPAVLVECPDTETAARVAALGGEQVTAITRTVLRLDGDPRFIATLTKKLRALGIFVQS</sequence>
<dbReference type="Proteomes" id="UP000582837">
    <property type="component" value="Unassembled WGS sequence"/>
</dbReference>
<evidence type="ECO:0000259" key="1">
    <source>
        <dbReference type="Pfam" id="PF13625"/>
    </source>
</evidence>
<feature type="domain" description="Helicase XPB/Ssl2 N-terminal" evidence="1">
    <location>
        <begin position="536"/>
        <end position="642"/>
    </location>
</feature>
<keyword evidence="3" id="KW-1185">Reference proteome</keyword>
<dbReference type="InterPro" id="IPR032830">
    <property type="entry name" value="XPB/Ssl2_N"/>
</dbReference>
<dbReference type="AlphaFoldDB" id="A0A841H710"/>
<accession>A0A841H710</accession>
<dbReference type="Pfam" id="PF13625">
    <property type="entry name" value="Helicase_C_3"/>
    <property type="match status" value="1"/>
</dbReference>
<proteinExistence type="predicted"/>
<protein>
    <recommendedName>
        <fullName evidence="1">Helicase XPB/Ssl2 N-terminal domain-containing protein</fullName>
    </recommendedName>
</protein>
<evidence type="ECO:0000313" key="3">
    <source>
        <dbReference type="Proteomes" id="UP000582837"/>
    </source>
</evidence>
<name>A0A841H710_9BACT</name>
<comment type="caution">
    <text evidence="2">The sequence shown here is derived from an EMBL/GenBank/DDBJ whole genome shotgun (WGS) entry which is preliminary data.</text>
</comment>
<dbReference type="RefSeq" id="WP_170038547.1">
    <property type="nucleotide sequence ID" value="NZ_JABDTL010000002.1"/>
</dbReference>
<evidence type="ECO:0000313" key="2">
    <source>
        <dbReference type="EMBL" id="MBB6073479.1"/>
    </source>
</evidence>
<reference evidence="2 3" key="1">
    <citation type="submission" date="2020-08" db="EMBL/GenBank/DDBJ databases">
        <title>Genomic Encyclopedia of Type Strains, Phase IV (KMG-IV): sequencing the most valuable type-strain genomes for metagenomic binning, comparative biology and taxonomic classification.</title>
        <authorList>
            <person name="Goeker M."/>
        </authorList>
    </citation>
    <scope>NUCLEOTIDE SEQUENCE [LARGE SCALE GENOMIC DNA]</scope>
    <source>
        <strain evidence="2 3">DSM 29007</strain>
    </source>
</reference>
<dbReference type="EMBL" id="JACHIA010000025">
    <property type="protein sequence ID" value="MBB6073479.1"/>
    <property type="molecule type" value="Genomic_DNA"/>
</dbReference>